<evidence type="ECO:0000256" key="4">
    <source>
        <dbReference type="ARBA" id="ARBA00022833"/>
    </source>
</evidence>
<protein>
    <submittedName>
        <fullName evidence="7">Dioxygenase</fullName>
    </submittedName>
</protein>
<evidence type="ECO:0000259" key="6">
    <source>
        <dbReference type="Pfam" id="PF02900"/>
    </source>
</evidence>
<reference evidence="7 8" key="1">
    <citation type="submission" date="2021-05" db="EMBL/GenBank/DDBJ databases">
        <title>Molecular characterization for Shewanella algae harboring chromosomal blaOXA-55-like strains isolated from clinical and environment sample.</title>
        <authorList>
            <person name="Ohama Y."/>
            <person name="Aoki K."/>
            <person name="Harada S."/>
            <person name="Moriya K."/>
            <person name="Ishii Y."/>
            <person name="Tateda K."/>
        </authorList>
    </citation>
    <scope>NUCLEOTIDE SEQUENCE [LARGE SCALE GENOMIC DNA]</scope>
    <source>
        <strain evidence="7 8">MBTL60-118</strain>
    </source>
</reference>
<keyword evidence="5" id="KW-0560">Oxidoreductase</keyword>
<dbReference type="SUPFAM" id="SSF53213">
    <property type="entry name" value="LigB-like"/>
    <property type="match status" value="1"/>
</dbReference>
<evidence type="ECO:0000256" key="3">
    <source>
        <dbReference type="ARBA" id="ARBA00022723"/>
    </source>
</evidence>
<comment type="cofactor">
    <cofactor evidence="1">
        <name>Zn(2+)</name>
        <dbReference type="ChEBI" id="CHEBI:29105"/>
    </cofactor>
</comment>
<keyword evidence="7" id="KW-0223">Dioxygenase</keyword>
<dbReference type="Pfam" id="PF02900">
    <property type="entry name" value="LigB"/>
    <property type="match status" value="1"/>
</dbReference>
<dbReference type="PANTHER" id="PTHR30096:SF0">
    <property type="entry name" value="4,5-DOPA DIOXYGENASE EXTRADIOL-LIKE PROTEIN"/>
    <property type="match status" value="1"/>
</dbReference>
<evidence type="ECO:0000256" key="1">
    <source>
        <dbReference type="ARBA" id="ARBA00001947"/>
    </source>
</evidence>
<dbReference type="EMBL" id="BPEU01000010">
    <property type="protein sequence ID" value="GIU39955.1"/>
    <property type="molecule type" value="Genomic_DNA"/>
</dbReference>
<dbReference type="PIRSF" id="PIRSF006157">
    <property type="entry name" value="Doxgns_DODA"/>
    <property type="match status" value="1"/>
</dbReference>
<keyword evidence="3" id="KW-0479">Metal-binding</keyword>
<dbReference type="CDD" id="cd07363">
    <property type="entry name" value="45_DOPA_Dioxygenase"/>
    <property type="match status" value="1"/>
</dbReference>
<sequence length="273" mass="30569">MNNLNIAFISHGGGPMPLLDDPHHTELVVYLKSLASKLVRPSAILVISAHWEESVATITAGPNPKMIYDYSGFPPASYQLQYPSPGEPILAQKVQKVLQSADITATLDYQRGYDHGMFVPLMLMYPEADIPVIQLSLVNTLDAGQHLNIGKALQALDHDNLLVIGSGFSFHNMREFFAPNTEERQVKNQEFEHWLQTVLSDKQLTEAERTQAMADWLSAPNARYCHPREEHLLPLHVCYGLAGRASDEHQNVTIFNKRSSSFVWYSQAESSPS</sequence>
<dbReference type="PANTHER" id="PTHR30096">
    <property type="entry name" value="4,5-DOPA DIOXYGENASE EXTRADIOL-LIKE PROTEIN"/>
    <property type="match status" value="1"/>
</dbReference>
<dbReference type="InterPro" id="IPR004183">
    <property type="entry name" value="Xdiol_dOase_suB"/>
</dbReference>
<accession>A0ABQ4NYG0</accession>
<dbReference type="Proteomes" id="UP000773469">
    <property type="component" value="Unassembled WGS sequence"/>
</dbReference>
<feature type="domain" description="Extradiol ring-cleavage dioxygenase class III enzyme subunit B" evidence="6">
    <location>
        <begin position="34"/>
        <end position="248"/>
    </location>
</feature>
<dbReference type="Gene3D" id="3.40.830.10">
    <property type="entry name" value="LigB-like"/>
    <property type="match status" value="1"/>
</dbReference>
<dbReference type="RefSeq" id="WP_259655892.1">
    <property type="nucleotide sequence ID" value="NZ_BPEU01000010.1"/>
</dbReference>
<dbReference type="GO" id="GO:0051213">
    <property type="term" value="F:dioxygenase activity"/>
    <property type="evidence" value="ECO:0007669"/>
    <property type="project" value="UniProtKB-KW"/>
</dbReference>
<evidence type="ECO:0000313" key="7">
    <source>
        <dbReference type="EMBL" id="GIU39955.1"/>
    </source>
</evidence>
<gene>
    <name evidence="7" type="ORF">TUM3794_16690</name>
</gene>
<comment type="caution">
    <text evidence="7">The sequence shown here is derived from an EMBL/GenBank/DDBJ whole genome shotgun (WGS) entry which is preliminary data.</text>
</comment>
<keyword evidence="4" id="KW-0862">Zinc</keyword>
<evidence type="ECO:0000256" key="5">
    <source>
        <dbReference type="ARBA" id="ARBA00023002"/>
    </source>
</evidence>
<organism evidence="7 8">
    <name type="scientific">Shewanella colwelliana</name>
    <name type="common">Alteromonas colwelliana</name>
    <dbReference type="NCBI Taxonomy" id="23"/>
    <lineage>
        <taxon>Bacteria</taxon>
        <taxon>Pseudomonadati</taxon>
        <taxon>Pseudomonadota</taxon>
        <taxon>Gammaproteobacteria</taxon>
        <taxon>Alteromonadales</taxon>
        <taxon>Shewanellaceae</taxon>
        <taxon>Shewanella</taxon>
    </lineage>
</organism>
<keyword evidence="8" id="KW-1185">Reference proteome</keyword>
<evidence type="ECO:0000313" key="8">
    <source>
        <dbReference type="Proteomes" id="UP000773469"/>
    </source>
</evidence>
<evidence type="ECO:0000256" key="2">
    <source>
        <dbReference type="ARBA" id="ARBA00007581"/>
    </source>
</evidence>
<name>A0ABQ4NYG0_SHECO</name>
<proteinExistence type="inferred from homology"/>
<comment type="similarity">
    <text evidence="2">Belongs to the DODA-type extradiol aromatic ring-opening dioxygenase family.</text>
</comment>
<dbReference type="InterPro" id="IPR014436">
    <property type="entry name" value="Extradiol_dOase_DODA"/>
</dbReference>